<proteinExistence type="predicted"/>
<comment type="caution">
    <text evidence="1">The sequence shown here is derived from an EMBL/GenBank/DDBJ whole genome shotgun (WGS) entry which is preliminary data.</text>
</comment>
<dbReference type="RefSeq" id="WP_130154638.1">
    <property type="nucleotide sequence ID" value="NZ_SCFB01000026.1"/>
</dbReference>
<dbReference type="OrthoDB" id="7304458at2"/>
<dbReference type="EMBL" id="SCFB01000026">
    <property type="protein sequence ID" value="RZI45108.1"/>
    <property type="molecule type" value="Genomic_DNA"/>
</dbReference>
<reference evidence="1 2" key="1">
    <citation type="submission" date="2018-10" db="EMBL/GenBank/DDBJ databases">
        <title>An updated phylogeny of the Alphaproteobacteria reveals that the parasitic Rickettsiales and Holosporales have independent origins.</title>
        <authorList>
            <person name="Munoz-Gomez S.A."/>
            <person name="Hess S."/>
            <person name="Burger G."/>
            <person name="Lang B.F."/>
            <person name="Susko E."/>
            <person name="Slamovits C.H."/>
            <person name="Roger A.J."/>
        </authorList>
    </citation>
    <scope>NUCLEOTIDE SEQUENCE [LARGE SCALE GENOMIC DNA]</scope>
    <source>
        <strain evidence="1">HOLO01</strain>
    </source>
</reference>
<gene>
    <name evidence="1" type="ORF">EQU50_08205</name>
</gene>
<evidence type="ECO:0000313" key="2">
    <source>
        <dbReference type="Proteomes" id="UP000293550"/>
    </source>
</evidence>
<dbReference type="GO" id="GO:0003677">
    <property type="term" value="F:DNA binding"/>
    <property type="evidence" value="ECO:0007669"/>
    <property type="project" value="InterPro"/>
</dbReference>
<evidence type="ECO:0000313" key="1">
    <source>
        <dbReference type="EMBL" id="RZI45108.1"/>
    </source>
</evidence>
<accession>A0A4Q7DG01</accession>
<dbReference type="Gene3D" id="1.10.260.40">
    <property type="entry name" value="lambda repressor-like DNA-binding domains"/>
    <property type="match status" value="1"/>
</dbReference>
<sequence length="86" mass="9962">MRNQFSVWLHKMELTYQEASQLLKVPVQTVEGYICGKTPVPPQHLMACRVLLKVRTQRLNRERRLQKRSCLSFGPVPKTKEKGGLV</sequence>
<name>A0A4Q7DG01_9PROT</name>
<protein>
    <submittedName>
        <fullName evidence="1">Uncharacterized protein</fullName>
    </submittedName>
</protein>
<dbReference type="InterPro" id="IPR010982">
    <property type="entry name" value="Lambda_DNA-bd_dom_sf"/>
</dbReference>
<keyword evidence="2" id="KW-1185">Reference proteome</keyword>
<dbReference type="Proteomes" id="UP000293550">
    <property type="component" value="Unassembled WGS sequence"/>
</dbReference>
<dbReference type="AlphaFoldDB" id="A0A4Q7DG01"/>
<organism evidence="1 2">
    <name type="scientific">Candidatus Finniella inopinata</name>
    <dbReference type="NCBI Taxonomy" id="1696036"/>
    <lineage>
        <taxon>Bacteria</taxon>
        <taxon>Pseudomonadati</taxon>
        <taxon>Pseudomonadota</taxon>
        <taxon>Alphaproteobacteria</taxon>
        <taxon>Holosporales</taxon>
        <taxon>Candidatus Paracaedibacteraceae</taxon>
        <taxon>Candidatus Finniella</taxon>
    </lineage>
</organism>